<proteinExistence type="predicted"/>
<feature type="domain" description="Response regulatory" evidence="2">
    <location>
        <begin position="7"/>
        <end position="139"/>
    </location>
</feature>
<protein>
    <recommendedName>
        <fullName evidence="2">Response regulatory domain-containing protein</fullName>
    </recommendedName>
</protein>
<dbReference type="PROSITE" id="PS50110">
    <property type="entry name" value="RESPONSE_REGULATORY"/>
    <property type="match status" value="1"/>
</dbReference>
<evidence type="ECO:0000256" key="1">
    <source>
        <dbReference type="PROSITE-ProRule" id="PRU00169"/>
    </source>
</evidence>
<evidence type="ECO:0000313" key="3">
    <source>
        <dbReference type="EMBL" id="CAD8357747.1"/>
    </source>
</evidence>
<feature type="modified residue" description="4-aspartylphosphate" evidence="1">
    <location>
        <position position="66"/>
    </location>
</feature>
<keyword evidence="1" id="KW-0597">Phosphoprotein</keyword>
<dbReference type="SMART" id="SM00448">
    <property type="entry name" value="REC"/>
    <property type="match status" value="1"/>
</dbReference>
<gene>
    <name evidence="3" type="ORF">PBAH0796_LOCUS13114</name>
</gene>
<reference evidence="3" key="1">
    <citation type="submission" date="2021-01" db="EMBL/GenBank/DDBJ databases">
        <authorList>
            <person name="Corre E."/>
            <person name="Pelletier E."/>
            <person name="Niang G."/>
            <person name="Scheremetjew M."/>
            <person name="Finn R."/>
            <person name="Kale V."/>
            <person name="Holt S."/>
            <person name="Cochrane G."/>
            <person name="Meng A."/>
            <person name="Brown T."/>
            <person name="Cohen L."/>
        </authorList>
    </citation>
    <scope>NUCLEOTIDE SEQUENCE</scope>
    <source>
        <strain evidence="3">Pbaha01</strain>
    </source>
</reference>
<sequence>MAGECPEIILADDEPMFQMIIADAVTKAGVPEDKIHTVDDGSDALETLDQLLPKAEQGIPILMLLDNMMPCMNGEDCARQVSEEVEAGTRKYKPYMVCFSADLRKVLDVKDEDGKGFFQTAMEKNFEPSEFAEVVEKCKKWWASRYG</sequence>
<dbReference type="GO" id="GO:0000160">
    <property type="term" value="P:phosphorelay signal transduction system"/>
    <property type="evidence" value="ECO:0007669"/>
    <property type="project" value="InterPro"/>
</dbReference>
<accession>A0A7S0AAW0</accession>
<dbReference type="InterPro" id="IPR011006">
    <property type="entry name" value="CheY-like_superfamily"/>
</dbReference>
<dbReference type="SUPFAM" id="SSF52172">
    <property type="entry name" value="CheY-like"/>
    <property type="match status" value="1"/>
</dbReference>
<dbReference type="EMBL" id="HBEG01021690">
    <property type="protein sequence ID" value="CAD8357747.1"/>
    <property type="molecule type" value="Transcribed_RNA"/>
</dbReference>
<name>A0A7S0AAW0_9DINO</name>
<dbReference type="AlphaFoldDB" id="A0A7S0AAW0"/>
<organism evidence="3">
    <name type="scientific">Pyrodinium bahamense</name>
    <dbReference type="NCBI Taxonomy" id="73915"/>
    <lineage>
        <taxon>Eukaryota</taxon>
        <taxon>Sar</taxon>
        <taxon>Alveolata</taxon>
        <taxon>Dinophyceae</taxon>
        <taxon>Gonyaulacales</taxon>
        <taxon>Pyrocystaceae</taxon>
        <taxon>Pyrodinium</taxon>
    </lineage>
</organism>
<dbReference type="InterPro" id="IPR001789">
    <property type="entry name" value="Sig_transdc_resp-reg_receiver"/>
</dbReference>
<dbReference type="Gene3D" id="3.40.50.2300">
    <property type="match status" value="1"/>
</dbReference>
<evidence type="ECO:0000259" key="2">
    <source>
        <dbReference type="PROSITE" id="PS50110"/>
    </source>
</evidence>